<evidence type="ECO:0000256" key="5">
    <source>
        <dbReference type="ARBA" id="ARBA00038063"/>
    </source>
</evidence>
<feature type="active site" description="Proton acceptor" evidence="7">
    <location>
        <position position="37"/>
    </location>
</feature>
<comment type="subcellular location">
    <subcellularLocation>
        <location evidence="7">Cytoplasm</location>
    </subcellularLocation>
</comment>
<dbReference type="PANTHER" id="PTHR17224:SF1">
    <property type="entry name" value="PEPTIDYL-TRNA HYDROLASE"/>
    <property type="match status" value="1"/>
</dbReference>
<dbReference type="PROSITE" id="PS01195">
    <property type="entry name" value="PEPT_TRNA_HYDROL_1"/>
    <property type="match status" value="1"/>
</dbReference>
<dbReference type="Gene3D" id="3.40.50.1470">
    <property type="entry name" value="Peptidyl-tRNA hydrolase"/>
    <property type="match status" value="1"/>
</dbReference>
<dbReference type="FunFam" id="3.40.50.1470:FF:000001">
    <property type="entry name" value="Peptidyl-tRNA hydrolase"/>
    <property type="match status" value="1"/>
</dbReference>
<dbReference type="GO" id="GO:0000049">
    <property type="term" value="F:tRNA binding"/>
    <property type="evidence" value="ECO:0007669"/>
    <property type="project" value="UniProtKB-UniRule"/>
</dbReference>
<protein>
    <recommendedName>
        <fullName evidence="6 7">Peptidyl-tRNA hydrolase</fullName>
        <shortName evidence="7">Pth</shortName>
        <ecNumber evidence="1 7">3.1.1.29</ecNumber>
    </recommendedName>
</protein>
<organism evidence="10">
    <name type="scientific">Ralstonia solanacearum</name>
    <name type="common">Pseudomonas solanacearum</name>
    <dbReference type="NCBI Taxonomy" id="305"/>
    <lineage>
        <taxon>Bacteria</taxon>
        <taxon>Pseudomonadati</taxon>
        <taxon>Pseudomonadota</taxon>
        <taxon>Betaproteobacteria</taxon>
        <taxon>Burkholderiales</taxon>
        <taxon>Burkholderiaceae</taxon>
        <taxon>Ralstonia</taxon>
        <taxon>Ralstonia solanacearum species complex</taxon>
    </lineage>
</organism>
<comment type="similarity">
    <text evidence="5 7 9">Belongs to the PTH family.</text>
</comment>
<evidence type="ECO:0000256" key="6">
    <source>
        <dbReference type="ARBA" id="ARBA00050038"/>
    </source>
</evidence>
<dbReference type="GO" id="GO:0006515">
    <property type="term" value="P:protein quality control for misfolded or incompletely synthesized proteins"/>
    <property type="evidence" value="ECO:0007669"/>
    <property type="project" value="UniProtKB-UniRule"/>
</dbReference>
<dbReference type="CDD" id="cd00462">
    <property type="entry name" value="PTH"/>
    <property type="match status" value="1"/>
</dbReference>
<evidence type="ECO:0000313" key="10">
    <source>
        <dbReference type="EMBL" id="CUV45082.1"/>
    </source>
</evidence>
<proteinExistence type="inferred from homology"/>
<dbReference type="Pfam" id="PF01195">
    <property type="entry name" value="Pept_tRNA_hydro"/>
    <property type="match status" value="1"/>
</dbReference>
<feature type="binding site" evidence="7">
    <location>
        <position position="32"/>
    </location>
    <ligand>
        <name>tRNA</name>
        <dbReference type="ChEBI" id="CHEBI:17843"/>
    </ligand>
</feature>
<dbReference type="SUPFAM" id="SSF53178">
    <property type="entry name" value="Peptidyl-tRNA hydrolase-like"/>
    <property type="match status" value="1"/>
</dbReference>
<feature type="binding site" evidence="7">
    <location>
        <position position="85"/>
    </location>
    <ligand>
        <name>tRNA</name>
        <dbReference type="ChEBI" id="CHEBI:17843"/>
    </ligand>
</feature>
<feature type="binding site" evidence="7">
    <location>
        <position position="131"/>
    </location>
    <ligand>
        <name>tRNA</name>
        <dbReference type="ChEBI" id="CHEBI:17843"/>
    </ligand>
</feature>
<comment type="function">
    <text evidence="7">Catalyzes the release of premature peptidyl moieties from peptidyl-tRNA molecules trapped in stalled 50S ribosomal subunits, and thus maintains levels of free tRNAs and 50S ribosomes.</text>
</comment>
<name>A0A0S4WFQ7_RALSL</name>
<feature type="binding site" evidence="7">
    <location>
        <position position="83"/>
    </location>
    <ligand>
        <name>tRNA</name>
        <dbReference type="ChEBI" id="CHEBI:17843"/>
    </ligand>
</feature>
<sequence>MLVRSQGASFTRLPPNRMIKLIVGLGNPGAEYAATRHNAGFWLVDQLARMGHVTLRNETRFHGYAARATLWSHEVWLLQPQTFMNRSGLATVALARFYKILPDEILVVHDELDLLPGAVKLKLGGGSGGHNGLKDIAAHLTTQQFWRLRLGIGHPRNLLPPGTAPSGQHDVANFVLKAPRREEQELIDRAIDRSLDALPDLVAGNAERAMMRLHTTG</sequence>
<dbReference type="AlphaFoldDB" id="A0A0S4WFQ7"/>
<evidence type="ECO:0000256" key="4">
    <source>
        <dbReference type="ARBA" id="ARBA00022884"/>
    </source>
</evidence>
<keyword evidence="3 7" id="KW-0378">Hydrolase</keyword>
<dbReference type="PANTHER" id="PTHR17224">
    <property type="entry name" value="PEPTIDYL-TRNA HYDROLASE"/>
    <property type="match status" value="1"/>
</dbReference>
<dbReference type="InterPro" id="IPR036416">
    <property type="entry name" value="Pept_tRNA_hydro_sf"/>
</dbReference>
<accession>A0A0S4WFQ7</accession>
<keyword evidence="4 7" id="KW-0694">RNA-binding</keyword>
<dbReference type="NCBIfam" id="TIGR00447">
    <property type="entry name" value="pth"/>
    <property type="match status" value="1"/>
</dbReference>
<dbReference type="GO" id="GO:0072344">
    <property type="term" value="P:rescue of stalled ribosome"/>
    <property type="evidence" value="ECO:0007669"/>
    <property type="project" value="UniProtKB-UniRule"/>
</dbReference>
<feature type="site" description="Stabilizes the basic form of H active site to accept a proton" evidence="7">
    <location>
        <position position="110"/>
    </location>
</feature>
<comment type="function">
    <text evidence="7">Hydrolyzes ribosome-free peptidyl-tRNAs (with 1 or more amino acids incorporated), which drop off the ribosome during protein synthesis, or as a result of ribosome stalling.</text>
</comment>
<comment type="subunit">
    <text evidence="7">Monomer.</text>
</comment>
<evidence type="ECO:0000256" key="8">
    <source>
        <dbReference type="RuleBase" id="RU000673"/>
    </source>
</evidence>
<evidence type="ECO:0000256" key="2">
    <source>
        <dbReference type="ARBA" id="ARBA00022555"/>
    </source>
</evidence>
<dbReference type="HAMAP" id="MF_00083">
    <property type="entry name" value="Pept_tRNA_hydro_bact"/>
    <property type="match status" value="1"/>
</dbReference>
<evidence type="ECO:0000256" key="9">
    <source>
        <dbReference type="RuleBase" id="RU004320"/>
    </source>
</evidence>
<dbReference type="GO" id="GO:0004045">
    <property type="term" value="F:peptidyl-tRNA hydrolase activity"/>
    <property type="evidence" value="ECO:0007669"/>
    <property type="project" value="UniProtKB-UniRule"/>
</dbReference>
<evidence type="ECO:0000256" key="1">
    <source>
        <dbReference type="ARBA" id="ARBA00013260"/>
    </source>
</evidence>
<evidence type="ECO:0000256" key="3">
    <source>
        <dbReference type="ARBA" id="ARBA00022801"/>
    </source>
</evidence>
<reference evidence="10" key="1">
    <citation type="submission" date="2015-10" db="EMBL/GenBank/DDBJ databases">
        <authorList>
            <person name="Gilbert D.G."/>
        </authorList>
    </citation>
    <scope>NUCLEOTIDE SEQUENCE</scope>
    <source>
        <strain evidence="10">Phyl III-seqv23</strain>
    </source>
</reference>
<dbReference type="InterPro" id="IPR001328">
    <property type="entry name" value="Pept_tRNA_hydro"/>
</dbReference>
<dbReference type="GO" id="GO:0005737">
    <property type="term" value="C:cytoplasm"/>
    <property type="evidence" value="ECO:0007669"/>
    <property type="project" value="UniProtKB-SubCell"/>
</dbReference>
<keyword evidence="7" id="KW-0963">Cytoplasm</keyword>
<dbReference type="PROSITE" id="PS01196">
    <property type="entry name" value="PEPT_TRNA_HYDROL_2"/>
    <property type="match status" value="1"/>
</dbReference>
<feature type="site" description="Discriminates between blocked and unblocked aminoacyl-tRNA" evidence="7">
    <location>
        <position position="27"/>
    </location>
</feature>
<evidence type="ECO:0000256" key="7">
    <source>
        <dbReference type="HAMAP-Rule" id="MF_00083"/>
    </source>
</evidence>
<dbReference type="EC" id="3.1.1.29" evidence="1 7"/>
<comment type="catalytic activity">
    <reaction evidence="7 8">
        <text>an N-acyl-L-alpha-aminoacyl-tRNA + H2O = an N-acyl-L-amino acid + a tRNA + H(+)</text>
        <dbReference type="Rhea" id="RHEA:54448"/>
        <dbReference type="Rhea" id="RHEA-COMP:10123"/>
        <dbReference type="Rhea" id="RHEA-COMP:13883"/>
        <dbReference type="ChEBI" id="CHEBI:15377"/>
        <dbReference type="ChEBI" id="CHEBI:15378"/>
        <dbReference type="ChEBI" id="CHEBI:59874"/>
        <dbReference type="ChEBI" id="CHEBI:78442"/>
        <dbReference type="ChEBI" id="CHEBI:138191"/>
        <dbReference type="EC" id="3.1.1.29"/>
    </reaction>
</comment>
<dbReference type="EMBL" id="LN899827">
    <property type="protein sequence ID" value="CUV45082.1"/>
    <property type="molecule type" value="Genomic_DNA"/>
</dbReference>
<dbReference type="InterPro" id="IPR018171">
    <property type="entry name" value="Pept_tRNA_hydro_CS"/>
</dbReference>
<gene>
    <name evidence="7 10" type="primary">pth</name>
    <name evidence="10" type="ORF">TO10_v1_240069</name>
</gene>
<keyword evidence="2 7" id="KW-0820">tRNA-binding</keyword>